<gene>
    <name evidence="3" type="ORF">F503_00659</name>
</gene>
<dbReference type="OrthoDB" id="2213372at2759"/>
<dbReference type="InterPro" id="IPR025951">
    <property type="entry name" value="GXWXG_dom"/>
</dbReference>
<dbReference type="AlphaFoldDB" id="S3C565"/>
<dbReference type="Proteomes" id="UP000016923">
    <property type="component" value="Unassembled WGS sequence"/>
</dbReference>
<protein>
    <submittedName>
        <fullName evidence="3">Transcription factor cmr1</fullName>
    </submittedName>
</protein>
<feature type="domain" description="GXWXG" evidence="1">
    <location>
        <begin position="28"/>
        <end position="86"/>
    </location>
</feature>
<dbReference type="InterPro" id="IPR025568">
    <property type="entry name" value="DUF4334"/>
</dbReference>
<dbReference type="EMBL" id="KE148150">
    <property type="protein sequence ID" value="EPE07937.1"/>
    <property type="molecule type" value="Genomic_DNA"/>
</dbReference>
<dbReference type="Gene3D" id="2.40.128.580">
    <property type="entry name" value="GXWXG domain"/>
    <property type="match status" value="1"/>
</dbReference>
<evidence type="ECO:0000313" key="3">
    <source>
        <dbReference type="EMBL" id="EPE07937.1"/>
    </source>
</evidence>
<dbReference type="Pfam" id="PF14232">
    <property type="entry name" value="DUF4334"/>
    <property type="match status" value="1"/>
</dbReference>
<sequence>MAASKSPEQTFHDLTEINGPVSESDLAAVFDQLPPVTAASMLGKWKGGSFDTGHPTHKILDTVAWAGKDFRSEDDVDPIMIWDGQGQRTWLSEYGHARLRDVQFRGIVSVAMIYDKFPIIDQFRRVSDNVVMGAMDNKDLKDSGTYFFYLAKLE</sequence>
<dbReference type="Pfam" id="PF14231">
    <property type="entry name" value="GXWXG"/>
    <property type="match status" value="1"/>
</dbReference>
<evidence type="ECO:0000259" key="2">
    <source>
        <dbReference type="Pfam" id="PF14232"/>
    </source>
</evidence>
<organism evidence="3 4">
    <name type="scientific">Ophiostoma piceae (strain UAMH 11346)</name>
    <name type="common">Sap stain fungus</name>
    <dbReference type="NCBI Taxonomy" id="1262450"/>
    <lineage>
        <taxon>Eukaryota</taxon>
        <taxon>Fungi</taxon>
        <taxon>Dikarya</taxon>
        <taxon>Ascomycota</taxon>
        <taxon>Pezizomycotina</taxon>
        <taxon>Sordariomycetes</taxon>
        <taxon>Sordariomycetidae</taxon>
        <taxon>Ophiostomatales</taxon>
        <taxon>Ophiostomataceae</taxon>
        <taxon>Ophiostoma</taxon>
    </lineage>
</organism>
<evidence type="ECO:0000313" key="4">
    <source>
        <dbReference type="Proteomes" id="UP000016923"/>
    </source>
</evidence>
<dbReference type="STRING" id="1262450.S3C565"/>
<dbReference type="OMA" id="SATMIYD"/>
<name>S3C565_OPHP1</name>
<evidence type="ECO:0000259" key="1">
    <source>
        <dbReference type="Pfam" id="PF14231"/>
    </source>
</evidence>
<dbReference type="VEuPathDB" id="FungiDB:F503_00659"/>
<proteinExistence type="predicted"/>
<dbReference type="HOGENOM" id="CLU_112092_1_0_1"/>
<feature type="domain" description="DUF4334" evidence="2">
    <location>
        <begin position="95"/>
        <end position="151"/>
    </location>
</feature>
<accession>S3C565</accession>
<dbReference type="eggNOG" id="ENOG502SFWE">
    <property type="taxonomic scope" value="Eukaryota"/>
</dbReference>
<reference evidence="3 4" key="1">
    <citation type="journal article" date="2013" name="BMC Genomics">
        <title>The genome and transcriptome of the pine saprophyte Ophiostoma piceae, and a comparison with the bark beetle-associated pine pathogen Grosmannia clavigera.</title>
        <authorList>
            <person name="Haridas S."/>
            <person name="Wang Y."/>
            <person name="Lim L."/>
            <person name="Massoumi Alamouti S."/>
            <person name="Jackman S."/>
            <person name="Docking R."/>
            <person name="Robertson G."/>
            <person name="Birol I."/>
            <person name="Bohlmann J."/>
            <person name="Breuil C."/>
        </authorList>
    </citation>
    <scope>NUCLEOTIDE SEQUENCE [LARGE SCALE GENOMIC DNA]</scope>
    <source>
        <strain evidence="3 4">UAMH 11346</strain>
    </source>
</reference>
<keyword evidence="4" id="KW-1185">Reference proteome</keyword>